<dbReference type="Pfam" id="PF03323">
    <property type="entry name" value="GerA"/>
    <property type="match status" value="1"/>
</dbReference>
<dbReference type="InterPro" id="IPR004995">
    <property type="entry name" value="Spore_Ger"/>
</dbReference>
<evidence type="ECO:0000313" key="6">
    <source>
        <dbReference type="Proteomes" id="UP001519343"/>
    </source>
</evidence>
<comment type="caution">
    <text evidence="5">The sequence shown here is derived from an EMBL/GenBank/DDBJ whole genome shotgun (WGS) entry which is preliminary data.</text>
</comment>
<dbReference type="Proteomes" id="UP001519343">
    <property type="component" value="Unassembled WGS sequence"/>
</dbReference>
<evidence type="ECO:0000313" key="5">
    <source>
        <dbReference type="EMBL" id="MBP1934150.1"/>
    </source>
</evidence>
<comment type="similarity">
    <text evidence="1">Belongs to the GerABKA family.</text>
</comment>
<keyword evidence="6" id="KW-1185">Reference proteome</keyword>
<dbReference type="PANTHER" id="PTHR22550:SF5">
    <property type="entry name" value="LEUCINE ZIPPER PROTEIN 4"/>
    <property type="match status" value="1"/>
</dbReference>
<evidence type="ECO:0000256" key="3">
    <source>
        <dbReference type="SAM" id="MobiDB-lite"/>
    </source>
</evidence>
<feature type="transmembrane region" description="Helical" evidence="4">
    <location>
        <begin position="432"/>
        <end position="456"/>
    </location>
</feature>
<keyword evidence="2 4" id="KW-0472">Membrane</keyword>
<sequence>MNRRKPKSNNTIEELNLRYVDEFKTVSVSPNLKDNLARVKELAKENSDFVIREFQLKDSVPAFMFYVDGLASGSQVDFALKEIMILEGGLSQLSAIEDHVLAVSQMSDADNYGDMLIGVLGGDTALFVDGNTKVCLLGMRGPHTRGVSEPELETVVRGPREGFIENIRTNTSLLRRKLKTPYLKMKPMVVGKQSNTNVVITYLEGIVDQNLVKEVVDRIEKIDIDAILETGYIEEFIQDNAYSPFPQVQYSERPDTVAAALLEGRVAIMVDGTPMALIVPVTFWALMQANEDYFERFQLATLIRWMRYIFLVISLFGSAAYIAVSTYHQSLLPTSLLLSIASSRDMVPFPVVVEALILEISFEALREAGVRLPKAIGQAVSILGGLVVGQAAVEAGIVSAPMVIVVAGAGIASFTIPRYNASIAIRMLRFPLMILASLFGIYGILIGLVLIFGHLVNLRSFGIPYLSPTNPLSIPDLKDVAWRAPWWMQQERPSYMPLMDTRRMGEHLPNEIAEHGGQSGKDFDHDQSEKGD</sequence>
<evidence type="ECO:0000256" key="2">
    <source>
        <dbReference type="ARBA" id="ARBA00023136"/>
    </source>
</evidence>
<feature type="compositionally biased region" description="Basic and acidic residues" evidence="3">
    <location>
        <begin position="521"/>
        <end position="532"/>
    </location>
</feature>
<keyword evidence="4" id="KW-0812">Transmembrane</keyword>
<dbReference type="PANTHER" id="PTHR22550">
    <property type="entry name" value="SPORE GERMINATION PROTEIN"/>
    <property type="match status" value="1"/>
</dbReference>
<dbReference type="PIRSF" id="PIRSF005690">
    <property type="entry name" value="GerBA"/>
    <property type="match status" value="1"/>
</dbReference>
<proteinExistence type="inferred from homology"/>
<dbReference type="EMBL" id="JAGGKT010000017">
    <property type="protein sequence ID" value="MBP1934150.1"/>
    <property type="molecule type" value="Genomic_DNA"/>
</dbReference>
<feature type="region of interest" description="Disordered" evidence="3">
    <location>
        <begin position="511"/>
        <end position="532"/>
    </location>
</feature>
<dbReference type="InterPro" id="IPR050768">
    <property type="entry name" value="UPF0353/GerABKA_families"/>
</dbReference>
<reference evidence="5 6" key="1">
    <citation type="submission" date="2021-03" db="EMBL/GenBank/DDBJ databases">
        <title>Genomic Encyclopedia of Type Strains, Phase IV (KMG-IV): sequencing the most valuable type-strain genomes for metagenomic binning, comparative biology and taxonomic classification.</title>
        <authorList>
            <person name="Goeker M."/>
        </authorList>
    </citation>
    <scope>NUCLEOTIDE SEQUENCE [LARGE SCALE GENOMIC DNA]</scope>
    <source>
        <strain evidence="5 6">DSM 24738</strain>
    </source>
</reference>
<evidence type="ECO:0000256" key="4">
    <source>
        <dbReference type="SAM" id="Phobius"/>
    </source>
</evidence>
<organism evidence="5 6">
    <name type="scientific">Ammoniphilus resinae</name>
    <dbReference type="NCBI Taxonomy" id="861532"/>
    <lineage>
        <taxon>Bacteria</taxon>
        <taxon>Bacillati</taxon>
        <taxon>Bacillota</taxon>
        <taxon>Bacilli</taxon>
        <taxon>Bacillales</taxon>
        <taxon>Paenibacillaceae</taxon>
        <taxon>Aneurinibacillus group</taxon>
        <taxon>Ammoniphilus</taxon>
    </lineage>
</organism>
<accession>A0ABS4GWA8</accession>
<name>A0ABS4GWA8_9BACL</name>
<feature type="transmembrane region" description="Helical" evidence="4">
    <location>
        <begin position="308"/>
        <end position="327"/>
    </location>
</feature>
<dbReference type="RefSeq" id="WP_209812154.1">
    <property type="nucleotide sequence ID" value="NZ_JAGGKT010000017.1"/>
</dbReference>
<keyword evidence="4" id="KW-1133">Transmembrane helix</keyword>
<protein>
    <submittedName>
        <fullName evidence="5">Spore germination protein KA/spore germination protein</fullName>
    </submittedName>
</protein>
<evidence type="ECO:0000256" key="1">
    <source>
        <dbReference type="ARBA" id="ARBA00005278"/>
    </source>
</evidence>
<feature type="transmembrane region" description="Helical" evidence="4">
    <location>
        <begin position="399"/>
        <end position="420"/>
    </location>
</feature>
<gene>
    <name evidence="5" type="ORF">J2Z37_004169</name>
</gene>